<reference evidence="16 17" key="1">
    <citation type="submission" date="2019-03" db="EMBL/GenBank/DDBJ databases">
        <title>Freshwater and sediment microbial communities from various areas in North America, analyzing microbe dynamics in response to fracking.</title>
        <authorList>
            <person name="Lamendella R."/>
        </authorList>
    </citation>
    <scope>NUCLEOTIDE SEQUENCE [LARGE SCALE GENOMIC DNA]</scope>
    <source>
        <strain evidence="16 17">175.2</strain>
    </source>
</reference>
<feature type="domain" description="PpiC" evidence="15">
    <location>
        <begin position="247"/>
        <end position="369"/>
    </location>
</feature>
<evidence type="ECO:0000256" key="14">
    <source>
        <dbReference type="SAM" id="Phobius"/>
    </source>
</evidence>
<comment type="subcellular location">
    <subcellularLocation>
        <location evidence="1">Cell inner membrane</location>
        <topology evidence="1">Single-pass type II membrane protein</topology>
        <orientation evidence="1">Periplasmic side</orientation>
    </subcellularLocation>
</comment>
<dbReference type="SUPFAM" id="SSF109998">
    <property type="entry name" value="Triger factor/SurA peptide-binding domain-like"/>
    <property type="match status" value="1"/>
</dbReference>
<evidence type="ECO:0000313" key="17">
    <source>
        <dbReference type="Proteomes" id="UP000295097"/>
    </source>
</evidence>
<dbReference type="EMBL" id="SMAR01000013">
    <property type="protein sequence ID" value="TCT39275.1"/>
    <property type="molecule type" value="Genomic_DNA"/>
</dbReference>
<dbReference type="PANTHER" id="PTHR47529:SF1">
    <property type="entry name" value="PERIPLASMIC CHAPERONE PPID"/>
    <property type="match status" value="1"/>
</dbReference>
<evidence type="ECO:0000256" key="7">
    <source>
        <dbReference type="ARBA" id="ARBA00023136"/>
    </source>
</evidence>
<keyword evidence="8" id="KW-0143">Chaperone</keyword>
<evidence type="ECO:0000256" key="8">
    <source>
        <dbReference type="ARBA" id="ARBA00023186"/>
    </source>
</evidence>
<protein>
    <recommendedName>
        <fullName evidence="2">Parvulin-like PPIase</fullName>
    </recommendedName>
    <alternativeName>
        <fullName evidence="9">Peptidyl-prolyl cis-trans isomerase plp</fullName>
    </alternativeName>
    <alternativeName>
        <fullName evidence="12">Periplasmic chaperone PpiD</fullName>
    </alternativeName>
    <alternativeName>
        <fullName evidence="13">Periplasmic folding chaperone</fullName>
    </alternativeName>
    <alternativeName>
        <fullName evidence="10">Rotamase plp</fullName>
    </alternativeName>
</protein>
<evidence type="ECO:0000256" key="4">
    <source>
        <dbReference type="ARBA" id="ARBA00022519"/>
    </source>
</evidence>
<evidence type="ECO:0000256" key="12">
    <source>
        <dbReference type="ARBA" id="ARBA00040743"/>
    </source>
</evidence>
<evidence type="ECO:0000259" key="15">
    <source>
        <dbReference type="Pfam" id="PF13145"/>
    </source>
</evidence>
<keyword evidence="7 14" id="KW-0472">Membrane</keyword>
<dbReference type="Pfam" id="PF13624">
    <property type="entry name" value="SurA_N_3"/>
    <property type="match status" value="1"/>
</dbReference>
<dbReference type="InterPro" id="IPR052029">
    <property type="entry name" value="PpiD_chaperone"/>
</dbReference>
<keyword evidence="17" id="KW-1185">Reference proteome</keyword>
<keyword evidence="3" id="KW-1003">Cell membrane</keyword>
<dbReference type="GO" id="GO:0005886">
    <property type="term" value="C:plasma membrane"/>
    <property type="evidence" value="ECO:0007669"/>
    <property type="project" value="UniProtKB-SubCell"/>
</dbReference>
<dbReference type="InterPro" id="IPR027304">
    <property type="entry name" value="Trigger_fact/SurA_dom_sf"/>
</dbReference>
<dbReference type="InterPro" id="IPR000297">
    <property type="entry name" value="PPIase_PpiC"/>
</dbReference>
<accession>A0A4R3NRN1</accession>
<feature type="transmembrane region" description="Helical" evidence="14">
    <location>
        <begin position="12"/>
        <end position="35"/>
    </location>
</feature>
<dbReference type="InterPro" id="IPR046357">
    <property type="entry name" value="PPIase_dom_sf"/>
</dbReference>
<proteinExistence type="inferred from homology"/>
<dbReference type="Proteomes" id="UP000295097">
    <property type="component" value="Unassembled WGS sequence"/>
</dbReference>
<keyword evidence="6 14" id="KW-1133">Transmembrane helix</keyword>
<evidence type="ECO:0000256" key="2">
    <source>
        <dbReference type="ARBA" id="ARBA00018370"/>
    </source>
</evidence>
<evidence type="ECO:0000256" key="5">
    <source>
        <dbReference type="ARBA" id="ARBA00022692"/>
    </source>
</evidence>
<evidence type="ECO:0000256" key="6">
    <source>
        <dbReference type="ARBA" id="ARBA00022989"/>
    </source>
</evidence>
<keyword evidence="4" id="KW-0997">Cell inner membrane</keyword>
<dbReference type="Gene3D" id="3.10.50.40">
    <property type="match status" value="1"/>
</dbReference>
<evidence type="ECO:0000313" key="16">
    <source>
        <dbReference type="EMBL" id="TCT39275.1"/>
    </source>
</evidence>
<organism evidence="16 17">
    <name type="scientific">Martelella mediterranea</name>
    <dbReference type="NCBI Taxonomy" id="293089"/>
    <lineage>
        <taxon>Bacteria</taxon>
        <taxon>Pseudomonadati</taxon>
        <taxon>Pseudomonadota</taxon>
        <taxon>Alphaproteobacteria</taxon>
        <taxon>Hyphomicrobiales</taxon>
        <taxon>Aurantimonadaceae</taxon>
        <taxon>Martelella</taxon>
    </lineage>
</organism>
<dbReference type="OrthoDB" id="9768393at2"/>
<dbReference type="RefSeq" id="WP_132311158.1">
    <property type="nucleotide sequence ID" value="NZ_SMAR01000013.1"/>
</dbReference>
<evidence type="ECO:0000256" key="9">
    <source>
        <dbReference type="ARBA" id="ARBA00030642"/>
    </source>
</evidence>
<keyword evidence="5 14" id="KW-0812">Transmembrane</keyword>
<dbReference type="SUPFAM" id="SSF54534">
    <property type="entry name" value="FKBP-like"/>
    <property type="match status" value="1"/>
</dbReference>
<evidence type="ECO:0000256" key="11">
    <source>
        <dbReference type="ARBA" id="ARBA00038408"/>
    </source>
</evidence>
<dbReference type="PANTHER" id="PTHR47529">
    <property type="entry name" value="PEPTIDYL-PROLYL CIS-TRANS ISOMERASE D"/>
    <property type="match status" value="1"/>
</dbReference>
<comment type="similarity">
    <text evidence="11">Belongs to the PpiD chaperone family.</text>
</comment>
<evidence type="ECO:0000256" key="1">
    <source>
        <dbReference type="ARBA" id="ARBA00004382"/>
    </source>
</evidence>
<evidence type="ECO:0000256" key="3">
    <source>
        <dbReference type="ARBA" id="ARBA00022475"/>
    </source>
</evidence>
<comment type="caution">
    <text evidence="16">The sequence shown here is derived from an EMBL/GenBank/DDBJ whole genome shotgun (WGS) entry which is preliminary data.</text>
</comment>
<evidence type="ECO:0000256" key="13">
    <source>
        <dbReference type="ARBA" id="ARBA00042775"/>
    </source>
</evidence>
<keyword evidence="16" id="KW-0413">Isomerase</keyword>
<dbReference type="AlphaFoldDB" id="A0A4R3NRN1"/>
<sequence length="631" mass="68178">MLETLRKGAQTWVAKLLIILLIISFGVWGASSALLSGNSDVVVQVGNQSVDVNEFRLAYQRQLNNLNQQYGQRLTSEQARMLGVDQQVYAQLVAGAALDQLADNMNLGLSEKRLASLIAQDPAFQNANGQFDRQRFSSLLRSVGMNEDDYVAERSKVAVRGQIVDGLADGFDAPKTLTDAIREYRNQTRTADYIELTNAFIDPIKTPSDDVLKPWFEKRQAAYRAPEYRTIEYVALRPADIADPDSVTDEAVQQDYEARQASYTTPETRSIQQLTFADQAAAEQAAQQLADGEKTFDQLVTESGKTIADVSLGTYEKGDFPDSNIDEAAFAITEENGTSGVVQGNFGPVILRVPQITPEAVTPLSEVEDTIRQALAQQQAANDILNVEDQYDDLRAGGSTMEEAAKSLGLTPQTIQSVAANGTDEGGNPVEDIPLGTELITSAFDSDVDVENLPLTLSNGGVVWYEVKAITPARDRTFEEVRSQVEADWAAEQQANALAAKAEEFRQQIEDGASLQQLAEDLAIDVQQTQPFTRMAQNTALGPQGVAAAFSGPLGTVATAPKDGGDEQIVLKVTSVNNAGDNAVAANDNQAVTAIASSAGDDILDEMIKKLQSEYGVSINQTLAQQAINLQ</sequence>
<dbReference type="Pfam" id="PF13145">
    <property type="entry name" value="Rotamase_2"/>
    <property type="match status" value="1"/>
</dbReference>
<dbReference type="GO" id="GO:0003755">
    <property type="term" value="F:peptidyl-prolyl cis-trans isomerase activity"/>
    <property type="evidence" value="ECO:0007669"/>
    <property type="project" value="InterPro"/>
</dbReference>
<gene>
    <name evidence="16" type="ORF">EDC90_101316</name>
</gene>
<name>A0A4R3NRN1_9HYPH</name>
<evidence type="ECO:0000256" key="10">
    <source>
        <dbReference type="ARBA" id="ARBA00031484"/>
    </source>
</evidence>